<reference evidence="3" key="1">
    <citation type="journal article" date="2013" name="Environ. Microbiol.">
        <title>Microbiota from the distal guts of lean and obese adolescents exhibit partial functional redundancy besides clear differences in community structure.</title>
        <authorList>
            <person name="Ferrer M."/>
            <person name="Ruiz A."/>
            <person name="Lanza F."/>
            <person name="Haange S.B."/>
            <person name="Oberbach A."/>
            <person name="Till H."/>
            <person name="Bargiela R."/>
            <person name="Campoy C."/>
            <person name="Segura M.T."/>
            <person name="Richter M."/>
            <person name="von Bergen M."/>
            <person name="Seifert J."/>
            <person name="Suarez A."/>
        </authorList>
    </citation>
    <scope>NUCLEOTIDE SEQUENCE</scope>
</reference>
<dbReference type="GO" id="GO:0005524">
    <property type="term" value="F:ATP binding"/>
    <property type="evidence" value="ECO:0007669"/>
    <property type="project" value="UniProtKB-KW"/>
</dbReference>
<dbReference type="PANTHER" id="PTHR10695">
    <property type="entry name" value="DEPHOSPHO-COA KINASE-RELATED"/>
    <property type="match status" value="1"/>
</dbReference>
<protein>
    <submittedName>
        <fullName evidence="3">Dephospho-CoA kinase</fullName>
        <ecNumber evidence="3">2.7.-.-</ecNumber>
    </submittedName>
</protein>
<dbReference type="AlphaFoldDB" id="K1S710"/>
<dbReference type="GO" id="GO:0015937">
    <property type="term" value="P:coenzyme A biosynthetic process"/>
    <property type="evidence" value="ECO:0007669"/>
    <property type="project" value="InterPro"/>
</dbReference>
<dbReference type="InterPro" id="IPR001977">
    <property type="entry name" value="Depp_CoAkinase"/>
</dbReference>
<name>K1S710_9ZZZZ</name>
<keyword evidence="3" id="KW-0418">Kinase</keyword>
<accession>K1S710</accession>
<dbReference type="PROSITE" id="PS51219">
    <property type="entry name" value="DPCK"/>
    <property type="match status" value="1"/>
</dbReference>
<dbReference type="SUPFAM" id="SSF52540">
    <property type="entry name" value="P-loop containing nucleoside triphosphate hydrolases"/>
    <property type="match status" value="1"/>
</dbReference>
<feature type="non-terminal residue" evidence="3">
    <location>
        <position position="94"/>
    </location>
</feature>
<evidence type="ECO:0000256" key="1">
    <source>
        <dbReference type="ARBA" id="ARBA00022741"/>
    </source>
</evidence>
<dbReference type="NCBIfam" id="TIGR00152">
    <property type="entry name" value="dephospho-CoA kinase"/>
    <property type="match status" value="1"/>
</dbReference>
<evidence type="ECO:0000313" key="3">
    <source>
        <dbReference type="EMBL" id="EKC53223.1"/>
    </source>
</evidence>
<proteinExistence type="predicted"/>
<dbReference type="Gene3D" id="3.40.50.300">
    <property type="entry name" value="P-loop containing nucleotide triphosphate hydrolases"/>
    <property type="match status" value="1"/>
</dbReference>
<dbReference type="CDD" id="cd02022">
    <property type="entry name" value="DPCK"/>
    <property type="match status" value="1"/>
</dbReference>
<gene>
    <name evidence="3" type="ORF">OBE_12699</name>
</gene>
<dbReference type="InterPro" id="IPR027417">
    <property type="entry name" value="P-loop_NTPase"/>
</dbReference>
<comment type="caution">
    <text evidence="3">The sequence shown here is derived from an EMBL/GenBank/DDBJ whole genome shotgun (WGS) entry which is preliminary data.</text>
</comment>
<dbReference type="GO" id="GO:0004140">
    <property type="term" value="F:dephospho-CoA kinase activity"/>
    <property type="evidence" value="ECO:0007669"/>
    <property type="project" value="InterPro"/>
</dbReference>
<dbReference type="EMBL" id="AJWZ01008757">
    <property type="protein sequence ID" value="EKC53223.1"/>
    <property type="molecule type" value="Genomic_DNA"/>
</dbReference>
<keyword evidence="2" id="KW-0067">ATP-binding</keyword>
<organism evidence="3">
    <name type="scientific">human gut metagenome</name>
    <dbReference type="NCBI Taxonomy" id="408170"/>
    <lineage>
        <taxon>unclassified sequences</taxon>
        <taxon>metagenomes</taxon>
        <taxon>organismal metagenomes</taxon>
    </lineage>
</organism>
<dbReference type="PANTHER" id="PTHR10695:SF46">
    <property type="entry name" value="BIFUNCTIONAL COENZYME A SYNTHASE-RELATED"/>
    <property type="match status" value="1"/>
</dbReference>
<evidence type="ECO:0000256" key="2">
    <source>
        <dbReference type="ARBA" id="ARBA00022840"/>
    </source>
</evidence>
<sequence length="94" mass="10371">MNCFENVMIVGLTGQSGAGKTTVCRVFEQNGFTIINADLVARKVTVKGSPCLKELCEFFGQHILFEDGSLNRRLLGDIVFADKKLELLNSVTYP</sequence>
<keyword evidence="3" id="KW-0808">Transferase</keyword>
<dbReference type="EC" id="2.7.-.-" evidence="3"/>
<keyword evidence="1" id="KW-0547">Nucleotide-binding</keyword>
<dbReference type="Pfam" id="PF01121">
    <property type="entry name" value="CoaE"/>
    <property type="match status" value="1"/>
</dbReference>